<feature type="domain" description="FAE" evidence="7">
    <location>
        <begin position="18"/>
        <end position="214"/>
    </location>
</feature>
<dbReference type="Pfam" id="PF08541">
    <property type="entry name" value="ACP_syn_III_C"/>
    <property type="match status" value="1"/>
</dbReference>
<evidence type="ECO:0000259" key="8">
    <source>
        <dbReference type="Pfam" id="PF08541"/>
    </source>
</evidence>
<evidence type="ECO:0000256" key="4">
    <source>
        <dbReference type="ARBA" id="ARBA00022679"/>
    </source>
</evidence>
<evidence type="ECO:0000256" key="6">
    <source>
        <dbReference type="ARBA" id="ARBA00047375"/>
    </source>
</evidence>
<protein>
    <recommendedName>
        <fullName evidence="3">very-long-chain 3-oxoacyl-CoA synthase</fullName>
        <ecNumber evidence="3">2.3.1.199</ecNumber>
    </recommendedName>
</protein>
<dbReference type="CDD" id="cd00831">
    <property type="entry name" value="CHS_like"/>
    <property type="match status" value="1"/>
</dbReference>
<comment type="catalytic activity">
    <reaction evidence="6">
        <text>a very-long-chain acyl-CoA + malonyl-CoA + H(+) = a very-long-chain 3-oxoacyl-CoA + CO2 + CoA</text>
        <dbReference type="Rhea" id="RHEA:32727"/>
        <dbReference type="ChEBI" id="CHEBI:15378"/>
        <dbReference type="ChEBI" id="CHEBI:16526"/>
        <dbReference type="ChEBI" id="CHEBI:57287"/>
        <dbReference type="ChEBI" id="CHEBI:57384"/>
        <dbReference type="ChEBI" id="CHEBI:90725"/>
        <dbReference type="ChEBI" id="CHEBI:90736"/>
        <dbReference type="EC" id="2.3.1.199"/>
    </reaction>
</comment>
<evidence type="ECO:0000256" key="5">
    <source>
        <dbReference type="ARBA" id="ARBA00023315"/>
    </source>
</evidence>
<reference evidence="9" key="2">
    <citation type="submission" date="2021-01" db="UniProtKB">
        <authorList>
            <consortium name="EnsemblPlants"/>
        </authorList>
    </citation>
    <scope>IDENTIFICATION</scope>
</reference>
<dbReference type="EC" id="2.3.1.199" evidence="3"/>
<accession>A0A7N2RD87</accession>
<dbReference type="GO" id="GO:0006633">
    <property type="term" value="P:fatty acid biosynthetic process"/>
    <property type="evidence" value="ECO:0007669"/>
    <property type="project" value="UniProtKB-UniPathway"/>
</dbReference>
<dbReference type="Proteomes" id="UP000594261">
    <property type="component" value="Chromosome 11"/>
</dbReference>
<dbReference type="PANTHER" id="PTHR31561">
    <property type="entry name" value="3-KETOACYL-COA SYNTHASE"/>
    <property type="match status" value="1"/>
</dbReference>
<sequence>MRSHQILLFTKLKRKLKWLSTIVKDLLSKHNINPKSIDILVSNCSLFCPKPSLTSMIINKFGFRSNVKSVSLRGMDCSAGMLSISLVKDLLKVHKNSVALVLSMEVVTPNGYNGKVKSMHMANILFRMGGAAILLSNRKQDKHKAKYKLQNLVRTHLGSDDRAYQSVHQQPDEAGKVGMSLSQELLHVAAKALRTNISELSPLVLPYSERLQYGWLHKEDAEASRMTLYRFGNTSSSSLWYELSYLEAKGRVKKGDRVWQISFGSGFMCNSAVWKCITNVDPNLRNSWSDRIHLYPVEIPEVCDH</sequence>
<evidence type="ECO:0000313" key="9">
    <source>
        <dbReference type="EnsemblPlants" id="QL11p018549:mrna"/>
    </source>
</evidence>
<dbReference type="InterPro" id="IPR012392">
    <property type="entry name" value="3-ktacl-CoA_syn"/>
</dbReference>
<dbReference type="Gene3D" id="3.40.47.10">
    <property type="match status" value="2"/>
</dbReference>
<dbReference type="SUPFAM" id="SSF53901">
    <property type="entry name" value="Thiolase-like"/>
    <property type="match status" value="1"/>
</dbReference>
<dbReference type="Gramene" id="QL11p018549:mrna">
    <property type="protein sequence ID" value="QL11p018549:mrna"/>
    <property type="gene ID" value="QL11p018549"/>
</dbReference>
<evidence type="ECO:0000259" key="7">
    <source>
        <dbReference type="Pfam" id="PF08392"/>
    </source>
</evidence>
<dbReference type="OMA" id="HMANILF"/>
<comment type="similarity">
    <text evidence="2">Belongs to the thiolase-like superfamily. Chalcone/stilbene synthases family.</text>
</comment>
<dbReference type="InterPro" id="IPR013601">
    <property type="entry name" value="FAE1_typ3_polyketide_synth"/>
</dbReference>
<dbReference type="UniPathway" id="UPA00094"/>
<name>A0A7N2RD87_QUELO</name>
<dbReference type="EMBL" id="LRBV02000011">
    <property type="status" value="NOT_ANNOTATED_CDS"/>
    <property type="molecule type" value="Genomic_DNA"/>
</dbReference>
<reference evidence="9 10" key="1">
    <citation type="journal article" date="2016" name="G3 (Bethesda)">
        <title>First Draft Assembly and Annotation of the Genome of a California Endemic Oak Quercus lobata Nee (Fagaceae).</title>
        <authorList>
            <person name="Sork V.L."/>
            <person name="Fitz-Gibbon S.T."/>
            <person name="Puiu D."/>
            <person name="Crepeau M."/>
            <person name="Gugger P.F."/>
            <person name="Sherman R."/>
            <person name="Stevens K."/>
            <person name="Langley C.H."/>
            <person name="Pellegrini M."/>
            <person name="Salzberg S.L."/>
        </authorList>
    </citation>
    <scope>NUCLEOTIDE SEQUENCE [LARGE SCALE GENOMIC DNA]</scope>
    <source>
        <strain evidence="9 10">cv. SW786</strain>
    </source>
</reference>
<evidence type="ECO:0000313" key="10">
    <source>
        <dbReference type="Proteomes" id="UP000594261"/>
    </source>
</evidence>
<dbReference type="InterPro" id="IPR013747">
    <property type="entry name" value="ACP_syn_III_C"/>
</dbReference>
<evidence type="ECO:0000256" key="3">
    <source>
        <dbReference type="ARBA" id="ARBA00012307"/>
    </source>
</evidence>
<keyword evidence="10" id="KW-1185">Reference proteome</keyword>
<dbReference type="InParanoid" id="A0A7N2RD87"/>
<organism evidence="9 10">
    <name type="scientific">Quercus lobata</name>
    <name type="common">Valley oak</name>
    <dbReference type="NCBI Taxonomy" id="97700"/>
    <lineage>
        <taxon>Eukaryota</taxon>
        <taxon>Viridiplantae</taxon>
        <taxon>Streptophyta</taxon>
        <taxon>Embryophyta</taxon>
        <taxon>Tracheophyta</taxon>
        <taxon>Spermatophyta</taxon>
        <taxon>Magnoliopsida</taxon>
        <taxon>eudicotyledons</taxon>
        <taxon>Gunneridae</taxon>
        <taxon>Pentapetalae</taxon>
        <taxon>rosids</taxon>
        <taxon>fabids</taxon>
        <taxon>Fagales</taxon>
        <taxon>Fagaceae</taxon>
        <taxon>Quercus</taxon>
    </lineage>
</organism>
<evidence type="ECO:0000256" key="1">
    <source>
        <dbReference type="ARBA" id="ARBA00005194"/>
    </source>
</evidence>
<dbReference type="Pfam" id="PF08392">
    <property type="entry name" value="FAE1_CUT1_RppA"/>
    <property type="match status" value="1"/>
</dbReference>
<proteinExistence type="inferred from homology"/>
<dbReference type="EnsemblPlants" id="QL11p018549:mrna">
    <property type="protein sequence ID" value="QL11p018549:mrna"/>
    <property type="gene ID" value="QL11p018549"/>
</dbReference>
<dbReference type="GO" id="GO:0009922">
    <property type="term" value="F:fatty acid elongase activity"/>
    <property type="evidence" value="ECO:0007669"/>
    <property type="project" value="UniProtKB-EC"/>
</dbReference>
<keyword evidence="4" id="KW-0808">Transferase</keyword>
<dbReference type="InterPro" id="IPR016039">
    <property type="entry name" value="Thiolase-like"/>
</dbReference>
<comment type="pathway">
    <text evidence="1">Lipid metabolism; fatty acid biosynthesis.</text>
</comment>
<dbReference type="AlphaFoldDB" id="A0A7N2RD87"/>
<keyword evidence="5" id="KW-0012">Acyltransferase</keyword>
<evidence type="ECO:0000256" key="2">
    <source>
        <dbReference type="ARBA" id="ARBA00005531"/>
    </source>
</evidence>
<feature type="domain" description="Beta-ketoacyl-[acyl-carrier-protein] synthase III C-terminal" evidence="8">
    <location>
        <begin position="222"/>
        <end position="275"/>
    </location>
</feature>
<dbReference type="GO" id="GO:0016020">
    <property type="term" value="C:membrane"/>
    <property type="evidence" value="ECO:0007669"/>
    <property type="project" value="InterPro"/>
</dbReference>